<dbReference type="Gene3D" id="1.10.10.10">
    <property type="entry name" value="Winged helix-like DNA-binding domain superfamily/Winged helix DNA-binding domain"/>
    <property type="match status" value="1"/>
</dbReference>
<organism evidence="6 7">
    <name type="scientific">Kocuria rosea</name>
    <name type="common">Deinococcus erythromyxa</name>
    <name type="synonym">Micrococcus rubens</name>
    <dbReference type="NCBI Taxonomy" id="1275"/>
    <lineage>
        <taxon>Bacteria</taxon>
        <taxon>Bacillati</taxon>
        <taxon>Actinomycetota</taxon>
        <taxon>Actinomycetes</taxon>
        <taxon>Micrococcales</taxon>
        <taxon>Micrococcaceae</taxon>
        <taxon>Kocuria</taxon>
    </lineage>
</organism>
<dbReference type="GO" id="GO:0003677">
    <property type="term" value="F:DNA binding"/>
    <property type="evidence" value="ECO:0007669"/>
    <property type="project" value="UniProtKB-KW"/>
</dbReference>
<dbReference type="Gene3D" id="1.20.120.530">
    <property type="entry name" value="GntR ligand-binding domain-like"/>
    <property type="match status" value="1"/>
</dbReference>
<gene>
    <name evidence="6" type="ORF">E2R59_05430</name>
</gene>
<evidence type="ECO:0000256" key="2">
    <source>
        <dbReference type="ARBA" id="ARBA00023125"/>
    </source>
</evidence>
<keyword evidence="1" id="KW-0805">Transcription regulation</keyword>
<dbReference type="Pfam" id="PF00392">
    <property type="entry name" value="GntR"/>
    <property type="match status" value="1"/>
</dbReference>
<name>A0A4R5YHI5_KOCRO</name>
<dbReference type="GeneID" id="64346847"/>
<dbReference type="PANTHER" id="PTHR43537">
    <property type="entry name" value="TRANSCRIPTIONAL REGULATOR, GNTR FAMILY"/>
    <property type="match status" value="1"/>
</dbReference>
<dbReference type="AlphaFoldDB" id="A0A4R5YHI5"/>
<sequence length="266" mass="28324">MTTPPRSVAGSPAGDRPGAAAPALPSVTATTGSSLAVQVMAAVRRAITAGEMEPGRLYSVQQLASAMDVSRSPVREGLLRLGEAGLIRFHRNRGFEIVEVSPDDVAEIFAVRTALEVPAARRAARLAAPEELDRIRAQWEALHEAARSGDVEATAEADEGLHRALLLVAGNAQAVQLVERLRTTTSFLGVVAATSRRPVGELAREHDALVRAVLARDEAEAARAMREHLASTAQRLVAQALRAQRTPEERLEELTVQVWGAAAAGY</sequence>
<dbReference type="InterPro" id="IPR036390">
    <property type="entry name" value="WH_DNA-bd_sf"/>
</dbReference>
<dbReference type="Proteomes" id="UP000295163">
    <property type="component" value="Unassembled WGS sequence"/>
</dbReference>
<proteinExistence type="predicted"/>
<dbReference type="SUPFAM" id="SSF46785">
    <property type="entry name" value="Winged helix' DNA-binding domain"/>
    <property type="match status" value="1"/>
</dbReference>
<dbReference type="EMBL" id="SMZT01000002">
    <property type="protein sequence ID" value="TDL44523.1"/>
    <property type="molecule type" value="Genomic_DNA"/>
</dbReference>
<dbReference type="PROSITE" id="PS50949">
    <property type="entry name" value="HTH_GNTR"/>
    <property type="match status" value="1"/>
</dbReference>
<dbReference type="InterPro" id="IPR008920">
    <property type="entry name" value="TF_FadR/GntR_C"/>
</dbReference>
<reference evidence="6 7" key="1">
    <citation type="submission" date="2019-03" db="EMBL/GenBank/DDBJ databases">
        <title>Genome Sequencing and Assembly of Various Microbes Isolated from Partially Reclaimed Soil and Acid Mine Drainage (AMD) Site.</title>
        <authorList>
            <person name="Steinbock B."/>
            <person name="Bechtold R."/>
            <person name="Sevigny J.L."/>
            <person name="Thomas D."/>
            <person name="Cuthill L.R."/>
            <person name="Aveiro Johannsen E.J."/>
            <person name="Thomas K."/>
            <person name="Ghosh A."/>
        </authorList>
    </citation>
    <scope>NUCLEOTIDE SEQUENCE [LARGE SCALE GENOMIC DNA]</scope>
    <source>
        <strain evidence="6 7">S-A3</strain>
    </source>
</reference>
<keyword evidence="3" id="KW-0804">Transcription</keyword>
<feature type="domain" description="HTH gntR-type" evidence="5">
    <location>
        <begin position="33"/>
        <end position="100"/>
    </location>
</feature>
<dbReference type="SMART" id="SM00345">
    <property type="entry name" value="HTH_GNTR"/>
    <property type="match status" value="1"/>
</dbReference>
<evidence type="ECO:0000313" key="7">
    <source>
        <dbReference type="Proteomes" id="UP000295163"/>
    </source>
</evidence>
<dbReference type="InterPro" id="IPR011711">
    <property type="entry name" value="GntR_C"/>
</dbReference>
<dbReference type="GO" id="GO:0003700">
    <property type="term" value="F:DNA-binding transcription factor activity"/>
    <property type="evidence" value="ECO:0007669"/>
    <property type="project" value="InterPro"/>
</dbReference>
<dbReference type="SUPFAM" id="SSF48008">
    <property type="entry name" value="GntR ligand-binding domain-like"/>
    <property type="match status" value="1"/>
</dbReference>
<evidence type="ECO:0000256" key="1">
    <source>
        <dbReference type="ARBA" id="ARBA00023015"/>
    </source>
</evidence>
<protein>
    <submittedName>
        <fullName evidence="6">GntR family transcriptional regulator</fullName>
    </submittedName>
</protein>
<evidence type="ECO:0000256" key="3">
    <source>
        <dbReference type="ARBA" id="ARBA00023163"/>
    </source>
</evidence>
<feature type="region of interest" description="Disordered" evidence="4">
    <location>
        <begin position="1"/>
        <end position="25"/>
    </location>
</feature>
<dbReference type="Pfam" id="PF07729">
    <property type="entry name" value="FCD"/>
    <property type="match status" value="1"/>
</dbReference>
<comment type="caution">
    <text evidence="6">The sequence shown here is derived from an EMBL/GenBank/DDBJ whole genome shotgun (WGS) entry which is preliminary data.</text>
</comment>
<feature type="compositionally biased region" description="Low complexity" evidence="4">
    <location>
        <begin position="9"/>
        <end position="23"/>
    </location>
</feature>
<dbReference type="RefSeq" id="WP_133409618.1">
    <property type="nucleotide sequence ID" value="NZ_SMZT01000002.1"/>
</dbReference>
<evidence type="ECO:0000256" key="4">
    <source>
        <dbReference type="SAM" id="MobiDB-lite"/>
    </source>
</evidence>
<evidence type="ECO:0000259" key="5">
    <source>
        <dbReference type="PROSITE" id="PS50949"/>
    </source>
</evidence>
<evidence type="ECO:0000313" key="6">
    <source>
        <dbReference type="EMBL" id="TDL44523.1"/>
    </source>
</evidence>
<dbReference type="SMART" id="SM00895">
    <property type="entry name" value="FCD"/>
    <property type="match status" value="1"/>
</dbReference>
<keyword evidence="2" id="KW-0238">DNA-binding</keyword>
<dbReference type="PANTHER" id="PTHR43537:SF45">
    <property type="entry name" value="GNTR FAMILY REGULATORY PROTEIN"/>
    <property type="match status" value="1"/>
</dbReference>
<dbReference type="InterPro" id="IPR000524">
    <property type="entry name" value="Tscrpt_reg_HTH_GntR"/>
</dbReference>
<accession>A0A4R5YHI5</accession>
<dbReference type="InterPro" id="IPR036388">
    <property type="entry name" value="WH-like_DNA-bd_sf"/>
</dbReference>